<dbReference type="Proteomes" id="UP000318307">
    <property type="component" value="Unassembled WGS sequence"/>
</dbReference>
<dbReference type="CDD" id="cd18011">
    <property type="entry name" value="DEXDc_RapA"/>
    <property type="match status" value="1"/>
</dbReference>
<keyword evidence="2" id="KW-0378">Hydrolase</keyword>
<proteinExistence type="predicted"/>
<dbReference type="InterPro" id="IPR027417">
    <property type="entry name" value="P-loop_NTPase"/>
</dbReference>
<accession>A0A562R2W7</accession>
<dbReference type="InterPro" id="IPR038718">
    <property type="entry name" value="SNF2-like_sf"/>
</dbReference>
<dbReference type="InterPro" id="IPR024975">
    <property type="entry name" value="NOV_C"/>
</dbReference>
<dbReference type="RefSeq" id="WP_144686717.1">
    <property type="nucleotide sequence ID" value="NZ_VLLC01000048.1"/>
</dbReference>
<evidence type="ECO:0000256" key="2">
    <source>
        <dbReference type="ARBA" id="ARBA00022801"/>
    </source>
</evidence>
<dbReference type="Pfam" id="PF00176">
    <property type="entry name" value="SNF2-rel_dom"/>
    <property type="match status" value="1"/>
</dbReference>
<dbReference type="Gene3D" id="3.40.50.10810">
    <property type="entry name" value="Tandem AAA-ATPase domain"/>
    <property type="match status" value="1"/>
</dbReference>
<dbReference type="InterPro" id="IPR014001">
    <property type="entry name" value="Helicase_ATP-bd"/>
</dbReference>
<dbReference type="InterPro" id="IPR001650">
    <property type="entry name" value="Helicase_C-like"/>
</dbReference>
<dbReference type="EMBL" id="VLLC01000048">
    <property type="protein sequence ID" value="TWI63408.1"/>
    <property type="molecule type" value="Genomic_DNA"/>
</dbReference>
<evidence type="ECO:0000259" key="6">
    <source>
        <dbReference type="PROSITE" id="PS51194"/>
    </source>
</evidence>
<evidence type="ECO:0000256" key="3">
    <source>
        <dbReference type="ARBA" id="ARBA00022806"/>
    </source>
</evidence>
<dbReference type="PROSITE" id="PS51192">
    <property type="entry name" value="HELICASE_ATP_BIND_1"/>
    <property type="match status" value="1"/>
</dbReference>
<organism evidence="7 8">
    <name type="scientific">Desulfobotulus alkaliphilus</name>
    <dbReference type="NCBI Taxonomy" id="622671"/>
    <lineage>
        <taxon>Bacteria</taxon>
        <taxon>Pseudomonadati</taxon>
        <taxon>Thermodesulfobacteriota</taxon>
        <taxon>Desulfobacteria</taxon>
        <taxon>Desulfobacterales</taxon>
        <taxon>Desulfobacteraceae</taxon>
        <taxon>Desulfobotulus</taxon>
    </lineage>
</organism>
<keyword evidence="1" id="KW-0547">Nucleotide-binding</keyword>
<keyword evidence="3" id="KW-0347">Helicase</keyword>
<comment type="caution">
    <text evidence="7">The sequence shown here is derived from an EMBL/GenBank/DDBJ whole genome shotgun (WGS) entry which is preliminary data.</text>
</comment>
<name>A0A562R2W7_9BACT</name>
<reference evidence="7 8" key="1">
    <citation type="submission" date="2019-07" db="EMBL/GenBank/DDBJ databases">
        <title>Genome sequencing of 100 strains of the haloalkaliphilic chemolithoautotrophic sulfur-oxidizing bacterium Thioalkalivibrio.</title>
        <authorList>
            <person name="Muyzer G."/>
        </authorList>
    </citation>
    <scope>NUCLEOTIDE SEQUENCE [LARGE SCALE GENOMIC DNA]</scope>
    <source>
        <strain evidence="7 8">ASO4-4</strain>
    </source>
</reference>
<dbReference type="PANTHER" id="PTHR45766">
    <property type="entry name" value="DNA ANNEALING HELICASE AND ENDONUCLEASE ZRANB3 FAMILY MEMBER"/>
    <property type="match status" value="1"/>
</dbReference>
<dbReference type="InterPro" id="IPR057342">
    <property type="entry name" value="DEXDc_RapA"/>
</dbReference>
<dbReference type="GO" id="GO:0016787">
    <property type="term" value="F:hydrolase activity"/>
    <property type="evidence" value="ECO:0007669"/>
    <property type="project" value="UniProtKB-KW"/>
</dbReference>
<keyword evidence="4" id="KW-0067">ATP-binding</keyword>
<dbReference type="Pfam" id="PF13020">
    <property type="entry name" value="NOV_C"/>
    <property type="match status" value="1"/>
</dbReference>
<dbReference type="GO" id="GO:0004386">
    <property type="term" value="F:helicase activity"/>
    <property type="evidence" value="ECO:0007669"/>
    <property type="project" value="UniProtKB-KW"/>
</dbReference>
<dbReference type="InterPro" id="IPR049730">
    <property type="entry name" value="SNF2/RAD54-like_C"/>
</dbReference>
<protein>
    <submittedName>
        <fullName evidence="7">SNF2 domain-containing protein</fullName>
    </submittedName>
</protein>
<dbReference type="SUPFAM" id="SSF52540">
    <property type="entry name" value="P-loop containing nucleoside triphosphate hydrolases"/>
    <property type="match status" value="2"/>
</dbReference>
<keyword evidence="8" id="KW-1185">Reference proteome</keyword>
<sequence length="1178" mass="134906">MLKLEEIKTSAMVRGIQGEEIVKIVQTEAVGEHALTVYYKDSQGRLGEQMLYRNDEARLFPVTEGRPWAFDAAGEDFKLALEALRIQMARFFDPMMAVHTSSVEPLPHQIAAVYESMLPRQPLRFVLADDPGAGKTIMAGLLIRELILRADARRILIVSPGSLSEQWQDELREKFGLLFEVFSREKQETCPSGNYFEEQDQLICRLDQLSRNEDYQEKIKTTRWDLIIVDEAHKMSASYFGSKVKRTNRFRLGELLGSLTRHFLLMTATPHNGKEEDFQIWLSLLDSDRFYGKFREGAHKVDVSDMMRRMVKEELLKFDGTPLFPERRAYTAGYDLSDAEAALYAAVTEYVRNEMNRAEKLSGQKKNNVGFALTQLQRRLASSPEAIYQSLKRRHKKLESRLQEMRLVARGMQVGDEVAETLGQFTVTKKLDIPDNLDDLEEELNAEEYELYADQVVDQASAAESIPELEAEIHILAGLEKQACALVQSEKDKKWEELSRMLQDTPEMRLENGELRKLIIFTEHRDTLNYLVNRIRSLLGRQEAVITIHGGTNRDARRKAQELFRNDHEVRVLVATDAAGEGVNLQNANLMVNYDLPWNPNRLEQRFGRIHRIGQTEICHLWNLVAKETREGDVFQRLFDKIEVEKKALGGKVFDILGEAFENHSLKDLLIEAILYGESPERQAEVHRKIESCLDTEHLKEILKRQALVDQHMGLEELYAVREEMEKAEARKLQPYFVHAFFVEAFKSLGGELRPREKERFEIRHVPATIREQDRAMGESRTPVLKRYERVCFEKNRIPGKNNRAELLHPGHPLMKATTECILMAHRSRLKQGAVLLDPADEGTEPRLLFMVDHSIRQSSGTSPKEVSRRLHFVFMDAQGLATRGGWAPHLDLEPFDKADLPLIQDILQAPWISSKLEDLALKHASEHLVPEHYTEVRERCIRQADKILGAVQERLVKEINYLYGQALKLEEDVKAGRQPRMQPENRKREAEELTARLEQRQKEVAAMKEVVSSTPIILGGALVIPAGLLAQRKGEGNFCTDAAARKRVEEIAMQAVMEAEKKLGHSGKDVSHEKCGWDITARPPQLEDGSIRPDRHIEVKGRAKGADFITITRNEILCALNQTDKFILAIVLVDGDKFEGPFYIKNPFEREPDFGITSSNYRLDHLLEKALRPEESL</sequence>
<evidence type="ECO:0000256" key="1">
    <source>
        <dbReference type="ARBA" id="ARBA00022741"/>
    </source>
</evidence>
<dbReference type="AlphaFoldDB" id="A0A562R2W7"/>
<dbReference type="CDD" id="cd18793">
    <property type="entry name" value="SF2_C_SNF"/>
    <property type="match status" value="1"/>
</dbReference>
<dbReference type="GO" id="GO:0005524">
    <property type="term" value="F:ATP binding"/>
    <property type="evidence" value="ECO:0007669"/>
    <property type="project" value="UniProtKB-KW"/>
</dbReference>
<dbReference type="Gene3D" id="3.40.50.300">
    <property type="entry name" value="P-loop containing nucleotide triphosphate hydrolases"/>
    <property type="match status" value="1"/>
</dbReference>
<evidence type="ECO:0000313" key="7">
    <source>
        <dbReference type="EMBL" id="TWI63408.1"/>
    </source>
</evidence>
<gene>
    <name evidence="7" type="ORF">LZ24_03244</name>
</gene>
<evidence type="ECO:0000256" key="4">
    <source>
        <dbReference type="ARBA" id="ARBA00022840"/>
    </source>
</evidence>
<dbReference type="SMART" id="SM00490">
    <property type="entry name" value="HELICc"/>
    <property type="match status" value="1"/>
</dbReference>
<feature type="domain" description="Helicase C-terminal" evidence="6">
    <location>
        <begin position="497"/>
        <end position="665"/>
    </location>
</feature>
<dbReference type="SMART" id="SM00487">
    <property type="entry name" value="DEXDc"/>
    <property type="match status" value="1"/>
</dbReference>
<dbReference type="OrthoDB" id="18878at2"/>
<dbReference type="Pfam" id="PF00271">
    <property type="entry name" value="Helicase_C"/>
    <property type="match status" value="1"/>
</dbReference>
<evidence type="ECO:0000313" key="8">
    <source>
        <dbReference type="Proteomes" id="UP000318307"/>
    </source>
</evidence>
<dbReference type="PROSITE" id="PS51194">
    <property type="entry name" value="HELICASE_CTER"/>
    <property type="match status" value="1"/>
</dbReference>
<feature type="domain" description="Helicase ATP-binding" evidence="5">
    <location>
        <begin position="116"/>
        <end position="288"/>
    </location>
</feature>
<dbReference type="PANTHER" id="PTHR45766:SF6">
    <property type="entry name" value="SWI_SNF-RELATED MATRIX-ASSOCIATED ACTIN-DEPENDENT REGULATOR OF CHROMATIN SUBFAMILY A-LIKE PROTEIN 1"/>
    <property type="match status" value="1"/>
</dbReference>
<evidence type="ECO:0000259" key="5">
    <source>
        <dbReference type="PROSITE" id="PS51192"/>
    </source>
</evidence>
<dbReference type="InterPro" id="IPR000330">
    <property type="entry name" value="SNF2_N"/>
</dbReference>